<protein>
    <submittedName>
        <fullName evidence="1">Uncharacterized protein</fullName>
    </submittedName>
</protein>
<keyword evidence="2" id="KW-1185">Reference proteome</keyword>
<gene>
    <name evidence="1" type="ORF">ACFFHU_10275</name>
</gene>
<comment type="caution">
    <text evidence="1">The sequence shown here is derived from an EMBL/GenBank/DDBJ whole genome shotgun (WGS) entry which is preliminary data.</text>
</comment>
<dbReference type="InterPro" id="IPR012340">
    <property type="entry name" value="NA-bd_OB-fold"/>
</dbReference>
<evidence type="ECO:0000313" key="2">
    <source>
        <dbReference type="Proteomes" id="UP001589894"/>
    </source>
</evidence>
<dbReference type="RefSeq" id="WP_377337573.1">
    <property type="nucleotide sequence ID" value="NZ_JBHLUE010000006.1"/>
</dbReference>
<evidence type="ECO:0000313" key="1">
    <source>
        <dbReference type="EMBL" id="MFC0564519.1"/>
    </source>
</evidence>
<proteinExistence type="predicted"/>
<dbReference type="Gene3D" id="2.40.50.140">
    <property type="entry name" value="Nucleic acid-binding proteins"/>
    <property type="match status" value="1"/>
</dbReference>
<dbReference type="EMBL" id="JBHLUE010000006">
    <property type="protein sequence ID" value="MFC0564519.1"/>
    <property type="molecule type" value="Genomic_DNA"/>
</dbReference>
<dbReference type="Proteomes" id="UP001589894">
    <property type="component" value="Unassembled WGS sequence"/>
</dbReference>
<sequence>MEQRSLVGRTGVVVHPVRGGDRPGEVRVVVDGMAHYYLAYAVSALPAGAEVLIINNRGARQIDVEPWPGIVGGGVSGDMEGFG</sequence>
<organism evidence="1 2">
    <name type="scientific">Plantactinospora siamensis</name>
    <dbReference type="NCBI Taxonomy" id="555372"/>
    <lineage>
        <taxon>Bacteria</taxon>
        <taxon>Bacillati</taxon>
        <taxon>Actinomycetota</taxon>
        <taxon>Actinomycetes</taxon>
        <taxon>Micromonosporales</taxon>
        <taxon>Micromonosporaceae</taxon>
        <taxon>Plantactinospora</taxon>
    </lineage>
</organism>
<reference evidence="1 2" key="1">
    <citation type="submission" date="2024-09" db="EMBL/GenBank/DDBJ databases">
        <authorList>
            <person name="Sun Q."/>
            <person name="Mori K."/>
        </authorList>
    </citation>
    <scope>NUCLEOTIDE SEQUENCE [LARGE SCALE GENOMIC DNA]</scope>
    <source>
        <strain evidence="1 2">TBRC 2205</strain>
    </source>
</reference>
<accession>A0ABV6NUY0</accession>
<name>A0ABV6NUY0_9ACTN</name>